<dbReference type="InterPro" id="IPR001810">
    <property type="entry name" value="F-box_dom"/>
</dbReference>
<reference evidence="2" key="1">
    <citation type="submission" date="2020-03" db="EMBL/GenBank/DDBJ databases">
        <title>A high-quality chromosome-level genome assembly of a woody plant with both climbing and erect habits, Rhamnella rubrinervis.</title>
        <authorList>
            <person name="Lu Z."/>
            <person name="Yang Y."/>
            <person name="Zhu X."/>
            <person name="Sun Y."/>
        </authorList>
    </citation>
    <scope>NUCLEOTIDE SEQUENCE</scope>
    <source>
        <strain evidence="2">BYM</strain>
        <tissue evidence="2">Leaf</tissue>
    </source>
</reference>
<protein>
    <recommendedName>
        <fullName evidence="1">F-box domain-containing protein</fullName>
    </recommendedName>
</protein>
<evidence type="ECO:0000313" key="3">
    <source>
        <dbReference type="Proteomes" id="UP000796880"/>
    </source>
</evidence>
<accession>A0A8K0DSJ9</accession>
<dbReference type="InterPro" id="IPR055357">
    <property type="entry name" value="LRR_At1g61320_AtMIF1"/>
</dbReference>
<sequence>MDSSCCSCVKIQTSRTNPLLLVEIVEGEPCSRSSDKCQLQTDRDGLSQLPDEILIRILCSLSVDEAARTSVLSRRWEKLWMKTILVTPRLEFYCMKKLKYVLRYPFRTSVREAYEYVDLVDEVTKLHPLPTLEEFTVGFPFNSMNSEDIDRWVEFAAEKQVKKLKFDFGIKIHYTGQSYEGFLASQGTARRLNSLTDLYLRGVNVDPKVMHCLFSSSPFLQRLCVIDSQHLFMLEVAAPNLNYLEIRNCDNLQLLNISAPSLNKLKLFLGDSLLGIDNVFLGDSLLGIENMFAPDLSHLSLGLHYMSIGRLRCIVDCFQELLGRFSQVKKTLSLSLSCEVFCEIAKTNDMWHQFPELSNVEHLKISVIDPWPWWYVVEGLQVSQGLLWPCALVKAAPFLHKLSIKLIHKEHKFTFRDMDFKWMDEDIPKTVKADANVRHSYRSMKVVELFGFIGCRNDIEFVLHLLEIAVSLEKITIRVCPPSGLEEADDFRDEENQFANKIQQCAQLLKKARPDIDLLII</sequence>
<dbReference type="InterPro" id="IPR053772">
    <property type="entry name" value="At1g61320/At1g61330-like"/>
</dbReference>
<keyword evidence="3" id="KW-1185">Reference proteome</keyword>
<dbReference type="Gene3D" id="1.20.1280.50">
    <property type="match status" value="1"/>
</dbReference>
<dbReference type="Pfam" id="PF00646">
    <property type="entry name" value="F-box"/>
    <property type="match status" value="1"/>
</dbReference>
<name>A0A8K0DSJ9_9ROSA</name>
<comment type="caution">
    <text evidence="2">The sequence shown here is derived from an EMBL/GenBank/DDBJ whole genome shotgun (WGS) entry which is preliminary data.</text>
</comment>
<dbReference type="CDD" id="cd22160">
    <property type="entry name" value="F-box_AtFBL13-like"/>
    <property type="match status" value="1"/>
</dbReference>
<dbReference type="Proteomes" id="UP000796880">
    <property type="component" value="Unassembled WGS sequence"/>
</dbReference>
<evidence type="ECO:0000259" key="1">
    <source>
        <dbReference type="PROSITE" id="PS50181"/>
    </source>
</evidence>
<dbReference type="PANTHER" id="PTHR34145">
    <property type="entry name" value="OS02G0105600 PROTEIN"/>
    <property type="match status" value="1"/>
</dbReference>
<dbReference type="SUPFAM" id="SSF81383">
    <property type="entry name" value="F-box domain"/>
    <property type="match status" value="1"/>
</dbReference>
<proteinExistence type="predicted"/>
<dbReference type="PROSITE" id="PS50181">
    <property type="entry name" value="FBOX"/>
    <property type="match status" value="1"/>
</dbReference>
<organism evidence="2 3">
    <name type="scientific">Rhamnella rubrinervis</name>
    <dbReference type="NCBI Taxonomy" id="2594499"/>
    <lineage>
        <taxon>Eukaryota</taxon>
        <taxon>Viridiplantae</taxon>
        <taxon>Streptophyta</taxon>
        <taxon>Embryophyta</taxon>
        <taxon>Tracheophyta</taxon>
        <taxon>Spermatophyta</taxon>
        <taxon>Magnoliopsida</taxon>
        <taxon>eudicotyledons</taxon>
        <taxon>Gunneridae</taxon>
        <taxon>Pentapetalae</taxon>
        <taxon>rosids</taxon>
        <taxon>fabids</taxon>
        <taxon>Rosales</taxon>
        <taxon>Rhamnaceae</taxon>
        <taxon>rhamnoid group</taxon>
        <taxon>Rhamneae</taxon>
        <taxon>Rhamnella</taxon>
    </lineage>
</organism>
<dbReference type="OrthoDB" id="613853at2759"/>
<dbReference type="Pfam" id="PF23622">
    <property type="entry name" value="LRR_At1g61320_AtMIF1"/>
    <property type="match status" value="1"/>
</dbReference>
<dbReference type="InterPro" id="IPR053781">
    <property type="entry name" value="F-box_AtFBL13-like"/>
</dbReference>
<dbReference type="AlphaFoldDB" id="A0A8K0DSJ9"/>
<dbReference type="EMBL" id="VOIH02000010">
    <property type="protein sequence ID" value="KAF3435921.1"/>
    <property type="molecule type" value="Genomic_DNA"/>
</dbReference>
<feature type="domain" description="F-box" evidence="1">
    <location>
        <begin position="43"/>
        <end position="79"/>
    </location>
</feature>
<dbReference type="InterPro" id="IPR036047">
    <property type="entry name" value="F-box-like_dom_sf"/>
</dbReference>
<dbReference type="InterPro" id="IPR032675">
    <property type="entry name" value="LRR_dom_sf"/>
</dbReference>
<gene>
    <name evidence="2" type="ORF">FNV43_RR23013</name>
</gene>
<dbReference type="Gene3D" id="3.80.10.10">
    <property type="entry name" value="Ribonuclease Inhibitor"/>
    <property type="match status" value="1"/>
</dbReference>
<evidence type="ECO:0000313" key="2">
    <source>
        <dbReference type="EMBL" id="KAF3435921.1"/>
    </source>
</evidence>
<dbReference type="PANTHER" id="PTHR34145:SF68">
    <property type="entry name" value="FBD DOMAIN-CONTAINING PROTEIN"/>
    <property type="match status" value="1"/>
</dbReference>